<proteinExistence type="inferred from homology"/>
<keyword evidence="3" id="KW-1185">Reference proteome</keyword>
<dbReference type="Proteomes" id="UP000243589">
    <property type="component" value="Unassembled WGS sequence"/>
</dbReference>
<dbReference type="PANTHER" id="PTHR12149:SF8">
    <property type="entry name" value="PROTEIN-RIBULOSAMINE 3-KINASE"/>
    <property type="match status" value="1"/>
</dbReference>
<evidence type="ECO:0000313" key="2">
    <source>
        <dbReference type="EMBL" id="KXZ59756.1"/>
    </source>
</evidence>
<evidence type="ECO:0000256" key="1">
    <source>
        <dbReference type="PIRNR" id="PIRNR006221"/>
    </source>
</evidence>
<dbReference type="AlphaFoldDB" id="A0A150HCC3"/>
<comment type="caution">
    <text evidence="2">The sequence shown here is derived from an EMBL/GenBank/DDBJ whole genome shotgun (WGS) entry which is preliminary data.</text>
</comment>
<organism evidence="2 3">
    <name type="scientific">Brevibacterium ravenspurgense</name>
    <dbReference type="NCBI Taxonomy" id="479117"/>
    <lineage>
        <taxon>Bacteria</taxon>
        <taxon>Bacillati</taxon>
        <taxon>Actinomycetota</taxon>
        <taxon>Actinomycetes</taxon>
        <taxon>Micrococcales</taxon>
        <taxon>Brevibacteriaceae</taxon>
        <taxon>Brevibacterium</taxon>
    </lineage>
</organism>
<keyword evidence="1" id="KW-0808">Transferase</keyword>
<dbReference type="InterPro" id="IPR011009">
    <property type="entry name" value="Kinase-like_dom_sf"/>
</dbReference>
<dbReference type="PANTHER" id="PTHR12149">
    <property type="entry name" value="FRUCTOSAMINE 3 KINASE-RELATED PROTEIN"/>
    <property type="match status" value="1"/>
</dbReference>
<dbReference type="Gene3D" id="1.20.1270.240">
    <property type="match status" value="1"/>
</dbReference>
<reference evidence="2 3" key="1">
    <citation type="submission" date="2016-01" db="EMBL/GenBank/DDBJ databases">
        <title>Use of Whole Genome Sequencing to ascertain that Brevibacterium massiliense (Roux, Raoult 2009) is a later heterotypic synonym of Brevibacterium ravenspurgense (Mages 2008).</title>
        <authorList>
            <person name="Bernier A.-M."/>
            <person name="Burdz T."/>
            <person name="Huynh C."/>
            <person name="Pachecho A.L."/>
            <person name="Wiebe D."/>
            <person name="Bonner C."/>
            <person name="Bernard K."/>
        </authorList>
    </citation>
    <scope>NUCLEOTIDE SEQUENCE [LARGE SCALE GENOMIC DNA]</scope>
    <source>
        <strain evidence="2 3">CCUG56047</strain>
    </source>
</reference>
<gene>
    <name evidence="2" type="ORF">Bravens_00228</name>
</gene>
<comment type="similarity">
    <text evidence="1">Belongs to the fructosamine kinase family.</text>
</comment>
<dbReference type="SUPFAM" id="SSF56112">
    <property type="entry name" value="Protein kinase-like (PK-like)"/>
    <property type="match status" value="1"/>
</dbReference>
<keyword evidence="1 2" id="KW-0418">Kinase</keyword>
<dbReference type="Pfam" id="PF03881">
    <property type="entry name" value="Fructosamin_kin"/>
    <property type="match status" value="1"/>
</dbReference>
<accession>A0A150HCC3</accession>
<name>A0A150HCC3_9MICO</name>
<dbReference type="Gene3D" id="1.10.510.10">
    <property type="entry name" value="Transferase(Phosphotransferase) domain 1"/>
    <property type="match status" value="1"/>
</dbReference>
<dbReference type="RefSeq" id="WP_062019553.1">
    <property type="nucleotide sequence ID" value="NZ_LQQC01000002.1"/>
</dbReference>
<protein>
    <submittedName>
        <fullName evidence="2">Fructosamine kinase</fullName>
    </submittedName>
</protein>
<dbReference type="InterPro" id="IPR016477">
    <property type="entry name" value="Fructo-/Ketosamine-3-kinase"/>
</dbReference>
<dbReference type="GO" id="GO:0016301">
    <property type="term" value="F:kinase activity"/>
    <property type="evidence" value="ECO:0007669"/>
    <property type="project" value="UniProtKB-UniRule"/>
</dbReference>
<dbReference type="PATRIC" id="fig|479117.4.peg.225"/>
<dbReference type="PIRSF" id="PIRSF006221">
    <property type="entry name" value="Ketosamine-3-kinase"/>
    <property type="match status" value="1"/>
</dbReference>
<sequence>MAFTKQRAGAPTGFFQAEAAGLRWLAEPGAIPVVRVLGVADDRLELERLDPAPSTPEAARTFGARLARLHSSGAPGFGWAPRSPAYFGPLSQPFEVPAAPRESFGEFWAEDRLRPLLERARGQLGARGAAAVEEAVDLIAEGAYNGIAGGPAEEPARVHGDLWSGNVMWTADGAVLIDPAAHGGHRLEDLAMLAMFGAAHLNEIFAGYESEHPMPSGWRDDIPAHQLFGLLAHVHLFGSMYTPDTVSAAEEVLRGR</sequence>
<evidence type="ECO:0000313" key="3">
    <source>
        <dbReference type="Proteomes" id="UP000243589"/>
    </source>
</evidence>
<dbReference type="Gene3D" id="3.30.200.20">
    <property type="entry name" value="Phosphorylase Kinase, domain 1"/>
    <property type="match status" value="1"/>
</dbReference>
<dbReference type="EMBL" id="LQQC01000002">
    <property type="protein sequence ID" value="KXZ59756.1"/>
    <property type="molecule type" value="Genomic_DNA"/>
</dbReference>